<evidence type="ECO:0000256" key="9">
    <source>
        <dbReference type="ARBA" id="ARBA00023242"/>
    </source>
</evidence>
<evidence type="ECO:0000256" key="4">
    <source>
        <dbReference type="ARBA" id="ARBA00018687"/>
    </source>
</evidence>
<evidence type="ECO:0000256" key="5">
    <source>
        <dbReference type="ARBA" id="ARBA00022454"/>
    </source>
</evidence>
<keyword evidence="9" id="KW-0539">Nucleus</keyword>
<protein>
    <recommendedName>
        <fullName evidence="4">Structural maintenance of chromosomes protein 5</fullName>
    </recommendedName>
</protein>
<keyword evidence="13" id="KW-1185">Reference proteome</keyword>
<dbReference type="GO" id="GO:0005524">
    <property type="term" value="F:ATP binding"/>
    <property type="evidence" value="ECO:0007669"/>
    <property type="project" value="UniProtKB-KW"/>
</dbReference>
<dbReference type="InterPro" id="IPR027417">
    <property type="entry name" value="P-loop_NTPase"/>
</dbReference>
<reference evidence="12" key="3">
    <citation type="submission" date="2025-09" db="UniProtKB">
        <authorList>
            <consortium name="Ensembl"/>
        </authorList>
    </citation>
    <scope>IDENTIFICATION</scope>
</reference>
<feature type="coiled-coil region" evidence="10">
    <location>
        <begin position="261"/>
        <end position="326"/>
    </location>
</feature>
<evidence type="ECO:0000256" key="6">
    <source>
        <dbReference type="ARBA" id="ARBA00022741"/>
    </source>
</evidence>
<feature type="coiled-coil region" evidence="10">
    <location>
        <begin position="484"/>
        <end position="518"/>
    </location>
</feature>
<dbReference type="GeneTree" id="ENSGT00550000074816"/>
<dbReference type="Gene3D" id="3.40.50.300">
    <property type="entry name" value="P-loop containing nucleotide triphosphate hydrolases"/>
    <property type="match status" value="2"/>
</dbReference>
<dbReference type="GO" id="GO:0005634">
    <property type="term" value="C:nucleus"/>
    <property type="evidence" value="ECO:0007669"/>
    <property type="project" value="UniProtKB-SubCell"/>
</dbReference>
<name>A0AAY4DVB2_9TELE</name>
<dbReference type="PANTHER" id="PTHR45916">
    <property type="entry name" value="STRUCTURAL MAINTENANCE OF CHROMOSOMES PROTEIN 5"/>
    <property type="match status" value="1"/>
</dbReference>
<evidence type="ECO:0000313" key="12">
    <source>
        <dbReference type="Ensembl" id="ENSDCDP00010049215.1"/>
    </source>
</evidence>
<accession>A0AAY4DVB2</accession>
<dbReference type="GO" id="GO:0003697">
    <property type="term" value="F:single-stranded DNA binding"/>
    <property type="evidence" value="ECO:0007669"/>
    <property type="project" value="TreeGrafter"/>
</dbReference>
<dbReference type="Proteomes" id="UP000694580">
    <property type="component" value="Chromosome 5"/>
</dbReference>
<dbReference type="Pfam" id="PF02463">
    <property type="entry name" value="SMC_N"/>
    <property type="match status" value="1"/>
</dbReference>
<keyword evidence="8 10" id="KW-0175">Coiled coil</keyword>
<dbReference type="FunFam" id="3.40.50.300:FF:001301">
    <property type="entry name" value="Structural maintenance of chromosomes 5"/>
    <property type="match status" value="1"/>
</dbReference>
<evidence type="ECO:0000256" key="7">
    <source>
        <dbReference type="ARBA" id="ARBA00022840"/>
    </source>
</evidence>
<dbReference type="GO" id="GO:0030915">
    <property type="term" value="C:Smc5-Smc6 complex"/>
    <property type="evidence" value="ECO:0007669"/>
    <property type="project" value="TreeGrafter"/>
</dbReference>
<sequence>METAGKRKRSFAAIDRRHQPRSFASPVPHGGGDFVEGSIRRITMKNFLTYDYSEVFPGPNLNMIVGANGTGKSSIVCAICLGLAGKTAVLGRGDKVGLYVKRGCSNGSVEIELCKTDGNLVINREIHVENNQSVWMLNGRHSSQKAVEEAVKALQIQVGNLCQFLPQEKVGEFAKMSKIELLEATEKSVGPPEMYEFHCNLKTFRTREREMEVKETQFRTFYTAEEKYIIKKSSYSHKIVSSNTSLRHPQFLNIVVDAERRRQLEEKIGSIEKNISTIDAKVNDIQQRQSTLRHRDNELRLEKKRLSEVKGKKRQLEQKISTKQDSLRQMEHCGIDLQKEEEETKLKIAAVNSQKVTVVVQFIHHMKMMAKYSMEKVLISMESVTLRATKTKLETDCRDGCTELRTLEVKITSFAQLDQKKSLLVEKCRRLKQKAFEICNMGPQEKSICPELQAAFSQLPDTLDDLDARLNSERAQAEFFTGLSEAVVDDYKRREKEIQNLERELGSRKSELETYRKDISEAKERWLIPLKQLVEQINEKFSAFFRSMECAGEVDLHAENEEEYDKYGIRIRVKFRSNTQLHELTLNHQSGGERSVSTMLYLMALQELNRCPFRVVDEINQGMDPVNERRVFDIVVKTACRGTTSQYFFITPKLLQNLQYAEEMMVLCVHNGPHMLAPNEWNEKAFLRRVRAQS</sequence>
<evidence type="ECO:0000256" key="2">
    <source>
        <dbReference type="ARBA" id="ARBA00004286"/>
    </source>
</evidence>
<keyword evidence="6" id="KW-0547">Nucleotide-binding</keyword>
<dbReference type="PANTHER" id="PTHR45916:SF1">
    <property type="entry name" value="STRUCTURAL MAINTENANCE OF CHROMOSOMES PROTEIN 5"/>
    <property type="match status" value="1"/>
</dbReference>
<evidence type="ECO:0000313" key="13">
    <source>
        <dbReference type="Proteomes" id="UP000694580"/>
    </source>
</evidence>
<dbReference type="GO" id="GO:0000724">
    <property type="term" value="P:double-strand break repair via homologous recombination"/>
    <property type="evidence" value="ECO:0007669"/>
    <property type="project" value="TreeGrafter"/>
</dbReference>
<feature type="domain" description="RecF/RecN/SMC N-terminal" evidence="11">
    <location>
        <begin position="39"/>
        <end position="653"/>
    </location>
</feature>
<reference evidence="12" key="2">
    <citation type="submission" date="2025-08" db="UniProtKB">
        <authorList>
            <consortium name="Ensembl"/>
        </authorList>
    </citation>
    <scope>IDENTIFICATION</scope>
</reference>
<comment type="subcellular location">
    <subcellularLocation>
        <location evidence="2">Chromosome</location>
    </subcellularLocation>
    <subcellularLocation>
        <location evidence="1">Nucleus</location>
    </subcellularLocation>
</comment>
<evidence type="ECO:0000259" key="11">
    <source>
        <dbReference type="Pfam" id="PF02463"/>
    </source>
</evidence>
<reference evidence="12 13" key="1">
    <citation type="submission" date="2020-06" db="EMBL/GenBank/DDBJ databases">
        <authorList>
            <consortium name="Wellcome Sanger Institute Data Sharing"/>
        </authorList>
    </citation>
    <scope>NUCLEOTIDE SEQUENCE [LARGE SCALE GENOMIC DNA]</scope>
</reference>
<keyword evidence="7" id="KW-0067">ATP-binding</keyword>
<evidence type="ECO:0000256" key="1">
    <source>
        <dbReference type="ARBA" id="ARBA00004123"/>
    </source>
</evidence>
<evidence type="ECO:0000256" key="10">
    <source>
        <dbReference type="SAM" id="Coils"/>
    </source>
</evidence>
<dbReference type="Ensembl" id="ENSDCDT00010059591.1">
    <property type="protein sequence ID" value="ENSDCDP00010049215.1"/>
    <property type="gene ID" value="ENSDCDG00010029449.1"/>
</dbReference>
<organism evidence="12 13">
    <name type="scientific">Denticeps clupeoides</name>
    <name type="common">denticle herring</name>
    <dbReference type="NCBI Taxonomy" id="299321"/>
    <lineage>
        <taxon>Eukaryota</taxon>
        <taxon>Metazoa</taxon>
        <taxon>Chordata</taxon>
        <taxon>Craniata</taxon>
        <taxon>Vertebrata</taxon>
        <taxon>Euteleostomi</taxon>
        <taxon>Actinopterygii</taxon>
        <taxon>Neopterygii</taxon>
        <taxon>Teleostei</taxon>
        <taxon>Clupei</taxon>
        <taxon>Clupeiformes</taxon>
        <taxon>Denticipitoidei</taxon>
        <taxon>Denticipitidae</taxon>
        <taxon>Denticeps</taxon>
    </lineage>
</organism>
<evidence type="ECO:0000256" key="8">
    <source>
        <dbReference type="ARBA" id="ARBA00023054"/>
    </source>
</evidence>
<gene>
    <name evidence="12" type="primary">SMC5</name>
</gene>
<dbReference type="SUPFAM" id="SSF52540">
    <property type="entry name" value="P-loop containing nucleoside triphosphate hydrolases"/>
    <property type="match status" value="1"/>
</dbReference>
<keyword evidence="5" id="KW-0158">Chromosome</keyword>
<dbReference type="AlphaFoldDB" id="A0AAY4DVB2"/>
<evidence type="ECO:0000256" key="3">
    <source>
        <dbReference type="ARBA" id="ARBA00010171"/>
    </source>
</evidence>
<comment type="similarity">
    <text evidence="3">Belongs to the SMC family. SMC5 subfamily.</text>
</comment>
<dbReference type="InterPro" id="IPR003395">
    <property type="entry name" value="RecF/RecN/SMC_N"/>
</dbReference>
<proteinExistence type="inferred from homology"/>